<name>A0A8J6TGG0_9BACT</name>
<evidence type="ECO:0000313" key="2">
    <source>
        <dbReference type="Proteomes" id="UP000603434"/>
    </source>
</evidence>
<proteinExistence type="predicted"/>
<comment type="caution">
    <text evidence="1">The sequence shown here is derived from an EMBL/GenBank/DDBJ whole genome shotgun (WGS) entry which is preliminary data.</text>
</comment>
<dbReference type="Proteomes" id="UP000603434">
    <property type="component" value="Unassembled WGS sequence"/>
</dbReference>
<dbReference type="EMBL" id="JACNJH010000093">
    <property type="protein sequence ID" value="MBC8360500.1"/>
    <property type="molecule type" value="Genomic_DNA"/>
</dbReference>
<gene>
    <name evidence="1" type="ORF">H8E23_03785</name>
</gene>
<evidence type="ECO:0000313" key="1">
    <source>
        <dbReference type="EMBL" id="MBC8360500.1"/>
    </source>
</evidence>
<reference evidence="1 2" key="1">
    <citation type="submission" date="2020-08" db="EMBL/GenBank/DDBJ databases">
        <title>Bridging the membrane lipid divide: bacteria of the FCB group superphylum have the potential to synthesize archaeal ether lipids.</title>
        <authorList>
            <person name="Villanueva L."/>
            <person name="Von Meijenfeldt F.A.B."/>
            <person name="Westbye A.B."/>
            <person name="Yadav S."/>
            <person name="Hopmans E.C."/>
            <person name="Dutilh B.E."/>
            <person name="Sinninghe Damste J.S."/>
        </authorList>
    </citation>
    <scope>NUCLEOTIDE SEQUENCE [LARGE SCALE GENOMIC DNA]</scope>
    <source>
        <strain evidence="1">NIOZ-UU30</strain>
    </source>
</reference>
<accession>A0A8J6TGG0</accession>
<dbReference type="AlphaFoldDB" id="A0A8J6TGG0"/>
<organism evidence="1 2">
    <name type="scientific">Candidatus Desulfatibia profunda</name>
    <dbReference type="NCBI Taxonomy" id="2841695"/>
    <lineage>
        <taxon>Bacteria</taxon>
        <taxon>Pseudomonadati</taxon>
        <taxon>Thermodesulfobacteriota</taxon>
        <taxon>Desulfobacteria</taxon>
        <taxon>Desulfobacterales</taxon>
        <taxon>Desulfobacterales incertae sedis</taxon>
        <taxon>Candidatus Desulfatibia</taxon>
    </lineage>
</organism>
<sequence length="316" mass="36201">MIEREIHITLGYKLATGNVNLNEIVYRLKELRDSLLLRLLEQILKDYDDLIAERLSRPDIYPSKARKGLGRHIRKNDPDGRFCRGRKVRKKGYRNKSRKISTVFGHLALRIREVECCKCEARHTPLLSALKIDPYVRRENNFEHDVIESVIDTNYRRLIDGRSIDISLGGIHNIVVGSDIDDTFQEPIVPKELSAIVADGTGVKQKNGRKGELRTVIGITKAGRVEPLGSFSNTPWPEIEHTIKKRIKEAEPLNIPFIYDGEPGLDDFLADVAESQRCTWHGSRGLYHSLWQDGLKKKDSQPETDKIKQLIRYRAS</sequence>
<protein>
    <submittedName>
        <fullName evidence="1">Uncharacterized protein</fullName>
    </submittedName>
</protein>